<comment type="subcellular location">
    <subcellularLocation>
        <location evidence="1">Cell membrane</location>
        <topology evidence="1">Multi-pass membrane protein</topology>
    </subcellularLocation>
</comment>
<name>A0A9P0DR81_PHACE</name>
<dbReference type="Proteomes" id="UP001153737">
    <property type="component" value="Chromosome 5"/>
</dbReference>
<feature type="domain" description="Ionotropic glutamate receptor C-terminal" evidence="10">
    <location>
        <begin position="152"/>
        <end position="394"/>
    </location>
</feature>
<dbReference type="GO" id="GO:0050906">
    <property type="term" value="P:detection of stimulus involved in sensory perception"/>
    <property type="evidence" value="ECO:0007669"/>
    <property type="project" value="UniProtKB-ARBA"/>
</dbReference>
<keyword evidence="7" id="KW-0675">Receptor</keyword>
<comment type="similarity">
    <text evidence="2">Belongs to the glutamate-gated ion channel (TC 1.A.10.1) family.</text>
</comment>
<keyword evidence="6 9" id="KW-0472">Membrane</keyword>
<protein>
    <recommendedName>
        <fullName evidence="10">Ionotropic glutamate receptor C-terminal domain-containing protein</fullName>
    </recommendedName>
</protein>
<organism evidence="11 12">
    <name type="scientific">Phaedon cochleariae</name>
    <name type="common">Mustard beetle</name>
    <dbReference type="NCBI Taxonomy" id="80249"/>
    <lineage>
        <taxon>Eukaryota</taxon>
        <taxon>Metazoa</taxon>
        <taxon>Ecdysozoa</taxon>
        <taxon>Arthropoda</taxon>
        <taxon>Hexapoda</taxon>
        <taxon>Insecta</taxon>
        <taxon>Pterygota</taxon>
        <taxon>Neoptera</taxon>
        <taxon>Endopterygota</taxon>
        <taxon>Coleoptera</taxon>
        <taxon>Polyphaga</taxon>
        <taxon>Cucujiformia</taxon>
        <taxon>Chrysomeloidea</taxon>
        <taxon>Chrysomelidae</taxon>
        <taxon>Chrysomelinae</taxon>
        <taxon>Chrysomelini</taxon>
        <taxon>Phaedon</taxon>
    </lineage>
</organism>
<evidence type="ECO:0000256" key="6">
    <source>
        <dbReference type="ARBA" id="ARBA00023136"/>
    </source>
</evidence>
<dbReference type="Pfam" id="PF00060">
    <property type="entry name" value="Lig_chan"/>
    <property type="match status" value="1"/>
</dbReference>
<accession>A0A9P0DR81</accession>
<keyword evidence="12" id="KW-1185">Reference proteome</keyword>
<keyword evidence="3" id="KW-1003">Cell membrane</keyword>
<evidence type="ECO:0000256" key="1">
    <source>
        <dbReference type="ARBA" id="ARBA00004651"/>
    </source>
</evidence>
<dbReference type="Gene3D" id="3.40.190.10">
    <property type="entry name" value="Periplasmic binding protein-like II"/>
    <property type="match status" value="2"/>
</dbReference>
<evidence type="ECO:0000256" key="4">
    <source>
        <dbReference type="ARBA" id="ARBA00022692"/>
    </source>
</evidence>
<dbReference type="Gene3D" id="1.10.287.70">
    <property type="match status" value="1"/>
</dbReference>
<evidence type="ECO:0000256" key="5">
    <source>
        <dbReference type="ARBA" id="ARBA00022989"/>
    </source>
</evidence>
<dbReference type="EMBL" id="OU896711">
    <property type="protein sequence ID" value="CAH1169522.1"/>
    <property type="molecule type" value="Genomic_DNA"/>
</dbReference>
<evidence type="ECO:0000256" key="7">
    <source>
        <dbReference type="ARBA" id="ARBA00023170"/>
    </source>
</evidence>
<evidence type="ECO:0000313" key="12">
    <source>
        <dbReference type="Proteomes" id="UP001153737"/>
    </source>
</evidence>
<keyword evidence="8" id="KW-0325">Glycoprotein</keyword>
<evidence type="ECO:0000256" key="8">
    <source>
        <dbReference type="ARBA" id="ARBA00023180"/>
    </source>
</evidence>
<evidence type="ECO:0000256" key="2">
    <source>
        <dbReference type="ARBA" id="ARBA00008685"/>
    </source>
</evidence>
<dbReference type="InterPro" id="IPR001320">
    <property type="entry name" value="Iontro_rcpt_C"/>
</dbReference>
<dbReference type="GO" id="GO:0005886">
    <property type="term" value="C:plasma membrane"/>
    <property type="evidence" value="ECO:0007669"/>
    <property type="project" value="UniProtKB-SubCell"/>
</dbReference>
<keyword evidence="5 9" id="KW-1133">Transmembrane helix</keyword>
<feature type="transmembrane region" description="Helical" evidence="9">
    <location>
        <begin position="220"/>
        <end position="243"/>
    </location>
</feature>
<dbReference type="GO" id="GO:0015276">
    <property type="term" value="F:ligand-gated monoatomic ion channel activity"/>
    <property type="evidence" value="ECO:0007669"/>
    <property type="project" value="InterPro"/>
</dbReference>
<evidence type="ECO:0000256" key="3">
    <source>
        <dbReference type="ARBA" id="ARBA00022475"/>
    </source>
</evidence>
<reference evidence="11" key="1">
    <citation type="submission" date="2022-01" db="EMBL/GenBank/DDBJ databases">
        <authorList>
            <person name="King R."/>
        </authorList>
    </citation>
    <scope>NUCLEOTIDE SEQUENCE</scope>
</reference>
<feature type="transmembrane region" description="Helical" evidence="9">
    <location>
        <begin position="153"/>
        <end position="172"/>
    </location>
</feature>
<evidence type="ECO:0000256" key="9">
    <source>
        <dbReference type="SAM" id="Phobius"/>
    </source>
</evidence>
<dbReference type="OrthoDB" id="413361at2759"/>
<feature type="transmembrane region" description="Helical" evidence="9">
    <location>
        <begin position="192"/>
        <end position="213"/>
    </location>
</feature>
<gene>
    <name evidence="11" type="ORF">PHAECO_LOCUS9246</name>
</gene>
<reference evidence="11" key="2">
    <citation type="submission" date="2022-10" db="EMBL/GenBank/DDBJ databases">
        <authorList>
            <consortium name="ENA_rothamsted_submissions"/>
            <consortium name="culmorum"/>
            <person name="King R."/>
        </authorList>
    </citation>
    <scope>NUCLEOTIDE SEQUENCE</scope>
</reference>
<dbReference type="PANTHER" id="PTHR42643">
    <property type="entry name" value="IONOTROPIC RECEPTOR 20A-RELATED"/>
    <property type="match status" value="1"/>
</dbReference>
<feature type="transmembrane region" description="Helical" evidence="9">
    <location>
        <begin position="412"/>
        <end position="433"/>
    </location>
</feature>
<proteinExistence type="inferred from homology"/>
<dbReference type="PANTHER" id="PTHR42643:SF33">
    <property type="entry name" value="GLUTAMATE RECEPTOR 2-LIKE PROTEIN"/>
    <property type="match status" value="1"/>
</dbReference>
<keyword evidence="4 9" id="KW-0812">Transmembrane</keyword>
<evidence type="ECO:0000259" key="10">
    <source>
        <dbReference type="Pfam" id="PF00060"/>
    </source>
</evidence>
<evidence type="ECO:0000313" key="11">
    <source>
        <dbReference type="EMBL" id="CAH1169522.1"/>
    </source>
</evidence>
<dbReference type="SUPFAM" id="SSF53850">
    <property type="entry name" value="Periplasmic binding protein-like II"/>
    <property type="match status" value="1"/>
</dbReference>
<dbReference type="InterPro" id="IPR052192">
    <property type="entry name" value="Insect_Ionotropic_Sensory_Rcpt"/>
</dbReference>
<sequence length="456" mass="53332">MEGYRARYTSNKYWLRRNMTGVKFKSAVVIPNLQKPLLEYLNSDDNRQIDSMHRFQSVTVDHCKDIYNFSLRIQRTNSWGYIQQNGRFDGLVSLLENRLVDFGSSPLLFKLDRLPYVDYSFGNWILKSTFIFRRPKVVAKSYEIFLRPLEGSVWICISGILVAILIFLRIIFSHELRIFRQKFSCFESSWSFLILFTLGAFCQQGATCYPNLYSSRILSVFVFLFCILVYQFYSASIVSYLLMDPPRTIFNLNDLMKSHLRVGVEDILIDRNYFVQTTDPDAIGLYESKIKKDSNSSGFYQPAEGLEMVRKGGFAFHVETSTAYPIIEATYSNQDICELDEVQMYRTQPMHTNLQKNSPFREMMNFCMLKLVENGNMERLRNHWNARKPTCIESAKKQEIHVSLSEFSCSPIALISGIIISILFLIVEFISYFRKDIRNYFKFGFIKNSTVFPYLE</sequence>
<dbReference type="AlphaFoldDB" id="A0A9P0DR81"/>